<name>A0A915DWE8_9BILA</name>
<dbReference type="InterPro" id="IPR036047">
    <property type="entry name" value="F-box-like_dom_sf"/>
</dbReference>
<accession>A0A915DWE8</accession>
<dbReference type="AlphaFoldDB" id="A0A915DWE8"/>
<sequence length="172" mass="19281">MCADVPSVRELNVMLDDMRKTFKSNSINCLPDEVLLLILEKLSFREDGSEVVCKRWNRLRRNTLVQSANIFVFCFQCQQDWEKDLRERDGIRCSSVVKLVGHASQTRLQALIIEGGNVSAGSLESVAQYLPNIKSVSIGQVVKECFSGLKELFVNCQLEKSTHLGCSCSSGF</sequence>
<protein>
    <submittedName>
        <fullName evidence="2">F-box domain-containing protein</fullName>
    </submittedName>
</protein>
<evidence type="ECO:0000313" key="2">
    <source>
        <dbReference type="WBParaSite" id="jg2390"/>
    </source>
</evidence>
<dbReference type="InterPro" id="IPR032675">
    <property type="entry name" value="LRR_dom_sf"/>
</dbReference>
<proteinExistence type="predicted"/>
<dbReference type="WBParaSite" id="jg2390">
    <property type="protein sequence ID" value="jg2390"/>
    <property type="gene ID" value="jg2390"/>
</dbReference>
<dbReference type="Proteomes" id="UP000887574">
    <property type="component" value="Unplaced"/>
</dbReference>
<evidence type="ECO:0000313" key="1">
    <source>
        <dbReference type="Proteomes" id="UP000887574"/>
    </source>
</evidence>
<dbReference type="SUPFAM" id="SSF81383">
    <property type="entry name" value="F-box domain"/>
    <property type="match status" value="1"/>
</dbReference>
<reference evidence="2" key="1">
    <citation type="submission" date="2022-11" db="UniProtKB">
        <authorList>
            <consortium name="WormBaseParasite"/>
        </authorList>
    </citation>
    <scope>IDENTIFICATION</scope>
</reference>
<dbReference type="Gene3D" id="3.80.10.10">
    <property type="entry name" value="Ribonuclease Inhibitor"/>
    <property type="match status" value="1"/>
</dbReference>
<keyword evidence="1" id="KW-1185">Reference proteome</keyword>
<organism evidence="1 2">
    <name type="scientific">Ditylenchus dipsaci</name>
    <dbReference type="NCBI Taxonomy" id="166011"/>
    <lineage>
        <taxon>Eukaryota</taxon>
        <taxon>Metazoa</taxon>
        <taxon>Ecdysozoa</taxon>
        <taxon>Nematoda</taxon>
        <taxon>Chromadorea</taxon>
        <taxon>Rhabditida</taxon>
        <taxon>Tylenchina</taxon>
        <taxon>Tylenchomorpha</taxon>
        <taxon>Sphaerularioidea</taxon>
        <taxon>Anguinidae</taxon>
        <taxon>Anguininae</taxon>
        <taxon>Ditylenchus</taxon>
    </lineage>
</organism>